<gene>
    <name evidence="6" type="primary">prmA</name>
    <name evidence="7" type="ORF">HMPREF0647_02645</name>
</gene>
<dbReference type="EC" id="2.1.1.-" evidence="6"/>
<evidence type="ECO:0000256" key="6">
    <source>
        <dbReference type="HAMAP-Rule" id="MF_00735"/>
    </source>
</evidence>
<evidence type="ECO:0000256" key="5">
    <source>
        <dbReference type="ARBA" id="ARBA00022691"/>
    </source>
</evidence>
<feature type="binding site" evidence="6">
    <location>
        <position position="224"/>
    </location>
    <ligand>
        <name>S-adenosyl-L-methionine</name>
        <dbReference type="ChEBI" id="CHEBI:59789"/>
    </ligand>
</feature>
<sequence>MKYVQVKFTISPDSQTARDLIMAFAGDCGFESFTDDSEPLLGYCQVENYHEDELKNILTMIPLENTSINFETNEVEDKNWNEEWEKNGFKPIIIADKCIISCFNNEEETFENQDRKNLPIHIYIDAKQAFGTGTHETTQMIVGKLFDLDLSDKRVLDCGCGTGILSIVSAKLGAKEVISYDIDEWSVKNAMHNAAINAVSIDVLEGDKKVLSHVCGVFDIVLANINRNILLDDLECFTEILAVNGRIILSGFYEEDASLLMKKAATLNLSEIERQVNHNWCCLILQKNQ</sequence>
<comment type="catalytic activity">
    <reaction evidence="6">
        <text>L-lysyl-[protein] + 3 S-adenosyl-L-methionine = N(6),N(6),N(6)-trimethyl-L-lysyl-[protein] + 3 S-adenosyl-L-homocysteine + 3 H(+)</text>
        <dbReference type="Rhea" id="RHEA:54192"/>
        <dbReference type="Rhea" id="RHEA-COMP:9752"/>
        <dbReference type="Rhea" id="RHEA-COMP:13826"/>
        <dbReference type="ChEBI" id="CHEBI:15378"/>
        <dbReference type="ChEBI" id="CHEBI:29969"/>
        <dbReference type="ChEBI" id="CHEBI:57856"/>
        <dbReference type="ChEBI" id="CHEBI:59789"/>
        <dbReference type="ChEBI" id="CHEBI:61961"/>
    </reaction>
</comment>
<dbReference type="HAMAP" id="MF_00735">
    <property type="entry name" value="Methyltr_PrmA"/>
    <property type="match status" value="1"/>
</dbReference>
<keyword evidence="2 6" id="KW-0963">Cytoplasm</keyword>
<keyword evidence="7" id="KW-0689">Ribosomal protein</keyword>
<evidence type="ECO:0000256" key="2">
    <source>
        <dbReference type="ARBA" id="ARBA00022490"/>
    </source>
</evidence>
<dbReference type="GO" id="GO:0005737">
    <property type="term" value="C:cytoplasm"/>
    <property type="evidence" value="ECO:0007669"/>
    <property type="project" value="UniProtKB-SubCell"/>
</dbReference>
<dbReference type="GO" id="GO:0005840">
    <property type="term" value="C:ribosome"/>
    <property type="evidence" value="ECO:0007669"/>
    <property type="project" value="UniProtKB-KW"/>
</dbReference>
<feature type="binding site" evidence="6">
    <location>
        <position position="138"/>
    </location>
    <ligand>
        <name>S-adenosyl-L-methionine</name>
        <dbReference type="ChEBI" id="CHEBI:59789"/>
    </ligand>
</feature>
<keyword evidence="7" id="KW-0687">Ribonucleoprotein</keyword>
<keyword evidence="3 6" id="KW-0489">Methyltransferase</keyword>
<dbReference type="PANTHER" id="PTHR43648">
    <property type="entry name" value="ELECTRON TRANSFER FLAVOPROTEIN BETA SUBUNIT LYSINE METHYLTRANSFERASE"/>
    <property type="match status" value="1"/>
</dbReference>
<comment type="function">
    <text evidence="6">Methylates ribosomal protein L11.</text>
</comment>
<dbReference type="InterPro" id="IPR004498">
    <property type="entry name" value="Ribosomal_PrmA_MeTrfase"/>
</dbReference>
<dbReference type="OrthoDB" id="9785995at2"/>
<dbReference type="RefSeq" id="WP_036862757.1">
    <property type="nucleotide sequence ID" value="NZ_JRNQ01000016.1"/>
</dbReference>
<comment type="similarity">
    <text evidence="1 6">Belongs to the methyltransferase superfamily. PrmA family.</text>
</comment>
<dbReference type="Pfam" id="PF06325">
    <property type="entry name" value="PrmA"/>
    <property type="match status" value="1"/>
</dbReference>
<dbReference type="NCBIfam" id="NF001785">
    <property type="entry name" value="PRK00517.2-2"/>
    <property type="match status" value="1"/>
</dbReference>
<reference evidence="7 8" key="1">
    <citation type="submission" date="2014-07" db="EMBL/GenBank/DDBJ databases">
        <authorList>
            <person name="McCorrison J."/>
            <person name="Sanka R."/>
            <person name="Torralba M."/>
            <person name="Gillis M."/>
            <person name="Haft D.H."/>
            <person name="Methe B."/>
            <person name="Sutton G."/>
            <person name="Nelson K.E."/>
        </authorList>
    </citation>
    <scope>NUCLEOTIDE SEQUENCE [LARGE SCALE GENOMIC DNA]</scope>
    <source>
        <strain evidence="7 8">DNF00320</strain>
    </source>
</reference>
<dbReference type="AlphaFoldDB" id="A0A096CJ95"/>
<proteinExistence type="inferred from homology"/>
<dbReference type="GO" id="GO:0032259">
    <property type="term" value="P:methylation"/>
    <property type="evidence" value="ECO:0007669"/>
    <property type="project" value="UniProtKB-KW"/>
</dbReference>
<comment type="subcellular location">
    <subcellularLocation>
        <location evidence="6">Cytoplasm</location>
    </subcellularLocation>
</comment>
<dbReference type="Proteomes" id="UP000029525">
    <property type="component" value="Unassembled WGS sequence"/>
</dbReference>
<keyword evidence="5 6" id="KW-0949">S-adenosyl-L-methionine</keyword>
<feature type="binding site" evidence="6">
    <location>
        <position position="181"/>
    </location>
    <ligand>
        <name>S-adenosyl-L-methionine</name>
        <dbReference type="ChEBI" id="CHEBI:59789"/>
    </ligand>
</feature>
<evidence type="ECO:0000256" key="4">
    <source>
        <dbReference type="ARBA" id="ARBA00022679"/>
    </source>
</evidence>
<protein>
    <recommendedName>
        <fullName evidence="6">Ribosomal protein L11 methyltransferase</fullName>
        <shortName evidence="6">L11 Mtase</shortName>
        <ecNumber evidence="6">2.1.1.-</ecNumber>
    </recommendedName>
</protein>
<dbReference type="InterPro" id="IPR050078">
    <property type="entry name" value="Ribosomal_L11_MeTrfase_PrmA"/>
</dbReference>
<dbReference type="InterPro" id="IPR029063">
    <property type="entry name" value="SAM-dependent_MTases_sf"/>
</dbReference>
<dbReference type="CDD" id="cd02440">
    <property type="entry name" value="AdoMet_MTases"/>
    <property type="match status" value="1"/>
</dbReference>
<name>A0A096CJ95_9BACT</name>
<comment type="caution">
    <text evidence="7">The sequence shown here is derived from an EMBL/GenBank/DDBJ whole genome shotgun (WGS) entry which is preliminary data.</text>
</comment>
<evidence type="ECO:0000256" key="3">
    <source>
        <dbReference type="ARBA" id="ARBA00022603"/>
    </source>
</evidence>
<accession>A0A096CJ95</accession>
<evidence type="ECO:0000313" key="8">
    <source>
        <dbReference type="Proteomes" id="UP000029525"/>
    </source>
</evidence>
<dbReference type="GO" id="GO:0008276">
    <property type="term" value="F:protein methyltransferase activity"/>
    <property type="evidence" value="ECO:0007669"/>
    <property type="project" value="UniProtKB-UniRule"/>
</dbReference>
<dbReference type="EMBL" id="JRNQ01000016">
    <property type="protein sequence ID" value="KGF45384.1"/>
    <property type="molecule type" value="Genomic_DNA"/>
</dbReference>
<organism evidence="7 8">
    <name type="scientific">Prevotella bivia DNF00320</name>
    <dbReference type="NCBI Taxonomy" id="1401068"/>
    <lineage>
        <taxon>Bacteria</taxon>
        <taxon>Pseudomonadati</taxon>
        <taxon>Bacteroidota</taxon>
        <taxon>Bacteroidia</taxon>
        <taxon>Bacteroidales</taxon>
        <taxon>Prevotellaceae</taxon>
        <taxon>Prevotella</taxon>
    </lineage>
</organism>
<dbReference type="PANTHER" id="PTHR43648:SF1">
    <property type="entry name" value="ELECTRON TRANSFER FLAVOPROTEIN BETA SUBUNIT LYSINE METHYLTRANSFERASE"/>
    <property type="match status" value="1"/>
</dbReference>
<evidence type="ECO:0000313" key="7">
    <source>
        <dbReference type="EMBL" id="KGF45384.1"/>
    </source>
</evidence>
<dbReference type="SUPFAM" id="SSF53335">
    <property type="entry name" value="S-adenosyl-L-methionine-dependent methyltransferases"/>
    <property type="match status" value="1"/>
</dbReference>
<feature type="binding site" evidence="6">
    <location>
        <position position="159"/>
    </location>
    <ligand>
        <name>S-adenosyl-L-methionine</name>
        <dbReference type="ChEBI" id="CHEBI:59789"/>
    </ligand>
</feature>
<keyword evidence="4 6" id="KW-0808">Transferase</keyword>
<evidence type="ECO:0000256" key="1">
    <source>
        <dbReference type="ARBA" id="ARBA00009741"/>
    </source>
</evidence>
<dbReference type="Gene3D" id="3.40.50.150">
    <property type="entry name" value="Vaccinia Virus protein VP39"/>
    <property type="match status" value="1"/>
</dbReference>